<feature type="compositionally biased region" description="Basic and acidic residues" evidence="1">
    <location>
        <begin position="108"/>
        <end position="119"/>
    </location>
</feature>
<dbReference type="Pfam" id="PF00271">
    <property type="entry name" value="Helicase_C"/>
    <property type="match status" value="1"/>
</dbReference>
<dbReference type="Gene3D" id="3.40.50.300">
    <property type="entry name" value="P-loop containing nucleotide triphosphate hydrolases"/>
    <property type="match status" value="2"/>
</dbReference>
<dbReference type="Proteomes" id="UP001211173">
    <property type="component" value="Unassembled WGS sequence"/>
</dbReference>
<evidence type="ECO:0000313" key="6">
    <source>
        <dbReference type="EMBL" id="MSB49614.1"/>
    </source>
</evidence>
<dbReference type="Proteomes" id="UP000095746">
    <property type="component" value="Unassembled WGS sequence"/>
</dbReference>
<organism evidence="3 7">
    <name type="scientific">Flavonifractor plautii</name>
    <name type="common">Fusobacterium plautii</name>
    <dbReference type="NCBI Taxonomy" id="292800"/>
    <lineage>
        <taxon>Bacteria</taxon>
        <taxon>Bacillati</taxon>
        <taxon>Bacillota</taxon>
        <taxon>Clostridia</taxon>
        <taxon>Eubacteriales</taxon>
        <taxon>Oscillospiraceae</taxon>
        <taxon>Flavonifractor</taxon>
    </lineage>
</organism>
<proteinExistence type="predicted"/>
<evidence type="ECO:0000313" key="8">
    <source>
        <dbReference type="Proteomes" id="UP000429811"/>
    </source>
</evidence>
<evidence type="ECO:0000313" key="3">
    <source>
        <dbReference type="EMBL" id="CUN69077.1"/>
    </source>
</evidence>
<dbReference type="Proteomes" id="UP000429811">
    <property type="component" value="Unassembled WGS sequence"/>
</dbReference>
<reference evidence="6 8" key="2">
    <citation type="journal article" date="2019" name="Nat. Med.">
        <title>A library of human gut bacterial isolates paired with longitudinal multiomics data enables mechanistic microbiome research.</title>
        <authorList>
            <person name="Poyet M."/>
            <person name="Groussin M."/>
            <person name="Gibbons S.M."/>
            <person name="Avila-Pacheco J."/>
            <person name="Jiang X."/>
            <person name="Kearney S.M."/>
            <person name="Perrotta A.R."/>
            <person name="Berdy B."/>
            <person name="Zhao S."/>
            <person name="Lieberman T.D."/>
            <person name="Swanson P.K."/>
            <person name="Smith M."/>
            <person name="Roesemann S."/>
            <person name="Alexander J.E."/>
            <person name="Rich S.A."/>
            <person name="Livny J."/>
            <person name="Vlamakis H."/>
            <person name="Clish C."/>
            <person name="Bullock K."/>
            <person name="Deik A."/>
            <person name="Scott J."/>
            <person name="Pierce K.A."/>
            <person name="Xavier R.J."/>
            <person name="Alm E.J."/>
        </authorList>
    </citation>
    <scope>NUCLEOTIDE SEQUENCE [LARGE SCALE GENOMIC DNA]</scope>
    <source>
        <strain evidence="6 8">BIOML-A5</strain>
    </source>
</reference>
<reference evidence="4" key="3">
    <citation type="submission" date="2023-01" db="EMBL/GenBank/DDBJ databases">
        <title>Human gut microbiome strain richness.</title>
        <authorList>
            <person name="Chen-Liaw A."/>
        </authorList>
    </citation>
    <scope>NUCLEOTIDE SEQUENCE</scope>
    <source>
        <strain evidence="5">1001287st1_F4_1001285I_161205</strain>
        <strain evidence="4">2225st1_A6_2225SCRN_200828</strain>
    </source>
</reference>
<dbReference type="EMBL" id="CYZT01000010">
    <property type="protein sequence ID" value="CUN69077.1"/>
    <property type="molecule type" value="Genomic_DNA"/>
</dbReference>
<dbReference type="SMART" id="SM00487">
    <property type="entry name" value="DEXDc"/>
    <property type="match status" value="1"/>
</dbReference>
<evidence type="ECO:0000313" key="5">
    <source>
        <dbReference type="EMBL" id="MDB7933559.1"/>
    </source>
</evidence>
<gene>
    <name evidence="3" type="ORF">ERS852411_00323</name>
    <name evidence="6" type="ORF">GKE90_13070</name>
    <name evidence="4" type="ORF">PND83_03185</name>
    <name evidence="5" type="ORF">PNE06_10790</name>
</gene>
<sequence length="1069" mass="119870">MSTSKLMKVTYYDPKSQIRLLCYADTVVWDTKPTPTLTALRFGGYPERVQGLADAIYGGATIEIEDGKDTYSLKTLTRQYRRELSHDGVYAEATLIAEDDGQSAKQNAGDKDEPDKDKNDEDDDQIQQDLPPRNTYIFCTPGERRELFDAVDQKTAVPMIPEYQDYVLTELQKRNILRPLQVKSLSRKLEAWLLRCEEKDKNIVAVMEDGLKSGAISIPGATVGLNPLDEINSITEYLNTFGVTVAERIKKLFVPLFDPATESLSPEVLAINQYIEDHAGYPLYDAQLAVAEAIKRQLERSKVGLIVAECGSGKSKIGAVSIAATAAGLLSHQMSVKVSKTFNLILCPSHVTEKWVRELEETVPNAFAAVVHTPAELDHLYQMFERGNKFCFAVLSKEKARDGYMRAPAVIYRPWNREALPIERNPPLHDGADIDGNPHKPVFCCPECGAVVMAEFTQDGVSYRVPAKSYYFRREHSGNHKCAACGAPLWSALNPDAWRRQKKWAKIGDYGFVYRPLVYEHFKKAGGEGQLQKLYEIQDHPDACFPARGAYRAYALSSYIKRKYKGKIYGLIVDELHEYSNKSGQGEAMAELYGTAKKVVGMTATLINGYSSGIFHLLYRICPAQMRKDNKRYENPSKFDAEYGVIQNTYVEQEPEYNSNRRTVQSKKNSRLLPGVSPLVYSRFLLDKAAFLSLTDMGKDLPEYEEIPVALKMPAAVEAEYKEIEKELKFVLKNDKKAAKKILSAYLNLLTAYPDQPYEQKPVYHPLDGHPIVTPEDTVAPGTILPKDEEVLNIVERKIAAGEKVLIYTNWTRLDSQMRLQTLLTARGWNTIIMPAKVKPAKREQWVADRLSAGLQVLIANPTLVQTGLDLNAFTTLIFYDTGYKLFTLRQASRRSWRINQTAPRVEVYMFYYRDTMQHKAIKLMASKLAVAGIIEGSFSEEGLAAMSECEDMTTLMAKELMLGIKDSVEDVSAMFKRMANLKPQAAAWSIFAEAPTAQDETVLVKKAVNEPIVEFTFGNPVPLQTPKPVIAATPVSTPMPKAAVKPHAKRKSAKAVISEDQIPLFKIA</sequence>
<protein>
    <recommendedName>
        <fullName evidence="2">Helicase ATP-binding domain-containing protein</fullName>
    </recommendedName>
</protein>
<evidence type="ECO:0000313" key="4">
    <source>
        <dbReference type="EMBL" id="MDB7904972.1"/>
    </source>
</evidence>
<dbReference type="InterPro" id="IPR001650">
    <property type="entry name" value="Helicase_C-like"/>
</dbReference>
<feature type="domain" description="Helicase ATP-binding" evidence="2">
    <location>
        <begin position="279"/>
        <end position="634"/>
    </location>
</feature>
<evidence type="ECO:0000256" key="1">
    <source>
        <dbReference type="SAM" id="MobiDB-lite"/>
    </source>
</evidence>
<dbReference type="AlphaFoldDB" id="A0A173YZL8"/>
<dbReference type="RefSeq" id="WP_009259416.1">
    <property type="nucleotide sequence ID" value="NZ_BAABZG010000001.1"/>
</dbReference>
<dbReference type="InterPro" id="IPR014001">
    <property type="entry name" value="Helicase_ATP-bd"/>
</dbReference>
<dbReference type="EMBL" id="JAQLWO010000002">
    <property type="protein sequence ID" value="MDB7904972.1"/>
    <property type="molecule type" value="Genomic_DNA"/>
</dbReference>
<dbReference type="EMBL" id="JAQLWV010000014">
    <property type="protein sequence ID" value="MDB7933559.1"/>
    <property type="molecule type" value="Genomic_DNA"/>
</dbReference>
<dbReference type="GeneID" id="89522081"/>
<evidence type="ECO:0000313" key="7">
    <source>
        <dbReference type="Proteomes" id="UP000095746"/>
    </source>
</evidence>
<dbReference type="Proteomes" id="UP001211006">
    <property type="component" value="Unassembled WGS sequence"/>
</dbReference>
<name>A0A173YZL8_FLAPL</name>
<dbReference type="PANTHER" id="PTHR10799">
    <property type="entry name" value="SNF2/RAD54 HELICASE FAMILY"/>
    <property type="match status" value="1"/>
</dbReference>
<accession>A0A173YZL8</accession>
<dbReference type="EMBL" id="WKPO01000018">
    <property type="protein sequence ID" value="MSB49614.1"/>
    <property type="molecule type" value="Genomic_DNA"/>
</dbReference>
<evidence type="ECO:0000259" key="2">
    <source>
        <dbReference type="SMART" id="SM00487"/>
    </source>
</evidence>
<dbReference type="InterPro" id="IPR027417">
    <property type="entry name" value="P-loop_NTPase"/>
</dbReference>
<dbReference type="SUPFAM" id="SSF52540">
    <property type="entry name" value="P-loop containing nucleoside triphosphate hydrolases"/>
    <property type="match status" value="2"/>
</dbReference>
<feature type="region of interest" description="Disordered" evidence="1">
    <location>
        <begin position="100"/>
        <end position="135"/>
    </location>
</feature>
<reference evidence="3 7" key="1">
    <citation type="submission" date="2015-09" db="EMBL/GenBank/DDBJ databases">
        <authorList>
            <consortium name="Pathogen Informatics"/>
        </authorList>
    </citation>
    <scope>NUCLEOTIDE SEQUENCE [LARGE SCALE GENOMIC DNA]</scope>
    <source>
        <strain evidence="3 7">2789STDY5608854</strain>
    </source>
</reference>